<keyword evidence="4" id="KW-1185">Reference proteome</keyword>
<evidence type="ECO:0000313" key="3">
    <source>
        <dbReference type="EMBL" id="MCL9818716.1"/>
    </source>
</evidence>
<evidence type="ECO:0000313" key="4">
    <source>
        <dbReference type="Proteomes" id="UP001057522"/>
    </source>
</evidence>
<keyword evidence="2" id="KW-0812">Transmembrane</keyword>
<feature type="coiled-coil region" evidence="1">
    <location>
        <begin position="121"/>
        <end position="148"/>
    </location>
</feature>
<name>A0ABT0TS14_9HELI</name>
<dbReference type="Proteomes" id="UP001057522">
    <property type="component" value="Unassembled WGS sequence"/>
</dbReference>
<dbReference type="RefSeq" id="WP_250603238.1">
    <property type="nucleotide sequence ID" value="NZ_JAMOKX010000001.1"/>
</dbReference>
<proteinExistence type="predicted"/>
<protein>
    <submittedName>
        <fullName evidence="3">TonB C-terminal domain-containing protein</fullName>
    </submittedName>
</protein>
<keyword evidence="1" id="KW-0175">Coiled coil</keyword>
<dbReference type="Pfam" id="PF13103">
    <property type="entry name" value="TonB_2"/>
    <property type="match status" value="1"/>
</dbReference>
<feature type="transmembrane region" description="Helical" evidence="2">
    <location>
        <begin position="6"/>
        <end position="30"/>
    </location>
</feature>
<comment type="caution">
    <text evidence="3">The sequence shown here is derived from an EMBL/GenBank/DDBJ whole genome shotgun (WGS) entry which is preliminary data.</text>
</comment>
<gene>
    <name evidence="3" type="ORF">NCR95_00765</name>
</gene>
<accession>A0ABT0TS14</accession>
<dbReference type="EMBL" id="JAMOKX010000001">
    <property type="protein sequence ID" value="MCL9818716.1"/>
    <property type="molecule type" value="Genomic_DNA"/>
</dbReference>
<keyword evidence="2" id="KW-1133">Transmembrane helix</keyword>
<evidence type="ECO:0000256" key="1">
    <source>
        <dbReference type="SAM" id="Coils"/>
    </source>
</evidence>
<keyword evidence="2" id="KW-0472">Membrane</keyword>
<evidence type="ECO:0000256" key="2">
    <source>
        <dbReference type="SAM" id="Phobius"/>
    </source>
</evidence>
<reference evidence="3" key="1">
    <citation type="submission" date="2022-06" db="EMBL/GenBank/DDBJ databases">
        <title>Helicobacter colisuis sp. nov.</title>
        <authorList>
            <person name="Papic B."/>
            <person name="Gruntar I."/>
        </authorList>
    </citation>
    <scope>NUCLEOTIDE SEQUENCE</scope>
    <source>
        <strain evidence="3">11154-15</strain>
    </source>
</reference>
<sequence>MDRIFFLFLSGIVAIFTYLFVVGIFLWHFYASKDSPKQYTTYKETSFNVALIEEKKEAPKKVNQTQKNKEKEKIKEIPIKKENASKTANVGLGINKLFQQVETKREVPKEALKPQSQNDKIARRKKALESMQKREDNLKENIEKIVSNLEIKKTMGFLTPKGEYDEFYAKVQEILYENWNPIQTQNKNQSEIQITIDWQGKFSYKVIKLSGNLEFDKALQEFLDIMQNKEFPKYEGGDLTNIIVTFKTEV</sequence>
<organism evidence="3 4">
    <name type="scientific">Helicobacter colisuis</name>
    <dbReference type="NCBI Taxonomy" id="2949739"/>
    <lineage>
        <taxon>Bacteria</taxon>
        <taxon>Pseudomonadati</taxon>
        <taxon>Campylobacterota</taxon>
        <taxon>Epsilonproteobacteria</taxon>
        <taxon>Campylobacterales</taxon>
        <taxon>Helicobacteraceae</taxon>
        <taxon>Helicobacter</taxon>
    </lineage>
</organism>